<proteinExistence type="predicted"/>
<evidence type="ECO:0000313" key="1">
    <source>
        <dbReference type="EMBL" id="QHT87724.1"/>
    </source>
</evidence>
<dbReference type="AlphaFoldDB" id="A0A6C0I4A1"/>
<dbReference type="EMBL" id="MN740100">
    <property type="protein sequence ID" value="QHT87724.1"/>
    <property type="molecule type" value="Genomic_DNA"/>
</dbReference>
<organism evidence="1">
    <name type="scientific">viral metagenome</name>
    <dbReference type="NCBI Taxonomy" id="1070528"/>
    <lineage>
        <taxon>unclassified sequences</taxon>
        <taxon>metagenomes</taxon>
        <taxon>organismal metagenomes</taxon>
    </lineage>
</organism>
<accession>A0A6C0I4A1</accession>
<name>A0A6C0I4A1_9ZZZZ</name>
<protein>
    <submittedName>
        <fullName evidence="1">Uncharacterized protein</fullName>
    </submittedName>
</protein>
<reference evidence="1" key="1">
    <citation type="journal article" date="2020" name="Nature">
        <title>Giant virus diversity and host interactions through global metagenomics.</title>
        <authorList>
            <person name="Schulz F."/>
            <person name="Roux S."/>
            <person name="Paez-Espino D."/>
            <person name="Jungbluth S."/>
            <person name="Walsh D.A."/>
            <person name="Denef V.J."/>
            <person name="McMahon K.D."/>
            <person name="Konstantinidis K.T."/>
            <person name="Eloe-Fadrosh E.A."/>
            <person name="Kyrpides N.C."/>
            <person name="Woyke T."/>
        </authorList>
    </citation>
    <scope>NUCLEOTIDE SEQUENCE</scope>
    <source>
        <strain evidence="1">GVMAG-M-3300023184-190</strain>
    </source>
</reference>
<sequence length="47" mass="5380">MSKMKYLAVYLPGKSAKMGFAALCSKTKPMNKKLAAYNFNTFWTKRI</sequence>